<keyword evidence="6 8" id="KW-1133">Transmembrane helix</keyword>
<evidence type="ECO:0000313" key="9">
    <source>
        <dbReference type="EMBL" id="SHK23472.1"/>
    </source>
</evidence>
<comment type="subcellular location">
    <subcellularLocation>
        <location evidence="1">Cell membrane</location>
        <topology evidence="1">Multi-pass membrane protein</topology>
    </subcellularLocation>
</comment>
<keyword evidence="3" id="KW-1003">Cell membrane</keyword>
<keyword evidence="4 8" id="KW-0812">Transmembrane</keyword>
<keyword evidence="5" id="KW-0133">Cell shape</keyword>
<dbReference type="GO" id="GO:0005886">
    <property type="term" value="C:plasma membrane"/>
    <property type="evidence" value="ECO:0007669"/>
    <property type="project" value="UniProtKB-SubCell"/>
</dbReference>
<feature type="transmembrane region" description="Helical" evidence="8">
    <location>
        <begin position="145"/>
        <end position="166"/>
    </location>
</feature>
<dbReference type="STRING" id="198092.SAMN02745194_04506"/>
<dbReference type="RefSeq" id="WP_073139204.1">
    <property type="nucleotide sequence ID" value="NZ_FQZF01000038.1"/>
</dbReference>
<dbReference type="GO" id="GO:0008360">
    <property type="term" value="P:regulation of cell shape"/>
    <property type="evidence" value="ECO:0007669"/>
    <property type="project" value="UniProtKB-KW"/>
</dbReference>
<feature type="transmembrane region" description="Helical" evidence="8">
    <location>
        <begin position="80"/>
        <end position="101"/>
    </location>
</feature>
<evidence type="ECO:0000256" key="1">
    <source>
        <dbReference type="ARBA" id="ARBA00004651"/>
    </source>
</evidence>
<dbReference type="NCBIfam" id="TIGR03426">
    <property type="entry name" value="shape_MreD"/>
    <property type="match status" value="1"/>
</dbReference>
<dbReference type="EMBL" id="FQZF01000038">
    <property type="protein sequence ID" value="SHK23472.1"/>
    <property type="molecule type" value="Genomic_DNA"/>
</dbReference>
<dbReference type="OrthoDB" id="7161178at2"/>
<dbReference type="Proteomes" id="UP000184387">
    <property type="component" value="Unassembled WGS sequence"/>
</dbReference>
<gene>
    <name evidence="9" type="ORF">SAMN02745194_04506</name>
</gene>
<evidence type="ECO:0000256" key="8">
    <source>
        <dbReference type="SAM" id="Phobius"/>
    </source>
</evidence>
<name>A0A1M6QT62_9PROT</name>
<reference evidence="9 10" key="1">
    <citation type="submission" date="2016-11" db="EMBL/GenBank/DDBJ databases">
        <authorList>
            <person name="Jaros S."/>
            <person name="Januszkiewicz K."/>
            <person name="Wedrychowicz H."/>
        </authorList>
    </citation>
    <scope>NUCLEOTIDE SEQUENCE [LARGE SCALE GENOMIC DNA]</scope>
    <source>
        <strain evidence="9 10">DSM 14916</strain>
    </source>
</reference>
<protein>
    <submittedName>
        <fullName evidence="9">Rod shape-determining protein MreD</fullName>
    </submittedName>
</protein>
<sequence length="179" mass="18550">MARKGRPASAPGLLARLDALARSAAPSVTTVAAMILAAAPVGLPSLLPAVSLAGVFFWSLFRPASMPAPAAFGIGLLQDLLGFAPLGIGVLTLLLVHAAALRLRRVLAKQSFLLVWLAYCGFAVLAVGLGYTLQALLGWQAPPTVPAIAQLGLTIGIYPPLAWLMARGHRAMQRAEALA</sequence>
<evidence type="ECO:0000256" key="3">
    <source>
        <dbReference type="ARBA" id="ARBA00022475"/>
    </source>
</evidence>
<accession>A0A1M6QT62</accession>
<keyword evidence="7 8" id="KW-0472">Membrane</keyword>
<evidence type="ECO:0000256" key="7">
    <source>
        <dbReference type="ARBA" id="ARBA00023136"/>
    </source>
</evidence>
<dbReference type="Pfam" id="PF04093">
    <property type="entry name" value="MreD"/>
    <property type="match status" value="1"/>
</dbReference>
<organism evidence="9 10">
    <name type="scientific">Muricoccus roseus</name>
    <dbReference type="NCBI Taxonomy" id="198092"/>
    <lineage>
        <taxon>Bacteria</taxon>
        <taxon>Pseudomonadati</taxon>
        <taxon>Pseudomonadota</taxon>
        <taxon>Alphaproteobacteria</taxon>
        <taxon>Acetobacterales</taxon>
        <taxon>Roseomonadaceae</taxon>
        <taxon>Muricoccus</taxon>
    </lineage>
</organism>
<evidence type="ECO:0000313" key="10">
    <source>
        <dbReference type="Proteomes" id="UP000184387"/>
    </source>
</evidence>
<feature type="transmembrane region" description="Helical" evidence="8">
    <location>
        <begin position="31"/>
        <end position="60"/>
    </location>
</feature>
<evidence type="ECO:0000256" key="6">
    <source>
        <dbReference type="ARBA" id="ARBA00022989"/>
    </source>
</evidence>
<proteinExistence type="inferred from homology"/>
<evidence type="ECO:0000256" key="4">
    <source>
        <dbReference type="ARBA" id="ARBA00022692"/>
    </source>
</evidence>
<comment type="similarity">
    <text evidence="2">Belongs to the MreD family.</text>
</comment>
<dbReference type="AlphaFoldDB" id="A0A1M6QT62"/>
<evidence type="ECO:0000256" key="2">
    <source>
        <dbReference type="ARBA" id="ARBA00007776"/>
    </source>
</evidence>
<dbReference type="InterPro" id="IPR007227">
    <property type="entry name" value="Cell_shape_determining_MreD"/>
</dbReference>
<keyword evidence="10" id="KW-1185">Reference proteome</keyword>
<evidence type="ECO:0000256" key="5">
    <source>
        <dbReference type="ARBA" id="ARBA00022960"/>
    </source>
</evidence>
<feature type="transmembrane region" description="Helical" evidence="8">
    <location>
        <begin position="113"/>
        <end position="133"/>
    </location>
</feature>